<comment type="caution">
    <text evidence="1">The sequence shown here is derived from an EMBL/GenBank/DDBJ whole genome shotgun (WGS) entry which is preliminary data.</text>
</comment>
<name>A0A8J4VWE0_9ROSI</name>
<dbReference type="OrthoDB" id="10585955at2759"/>
<reference evidence="1" key="1">
    <citation type="submission" date="2020-03" db="EMBL/GenBank/DDBJ databases">
        <title>Castanea mollissima Vanexum genome sequencing.</title>
        <authorList>
            <person name="Staton M."/>
        </authorList>
    </citation>
    <scope>NUCLEOTIDE SEQUENCE</scope>
    <source>
        <tissue evidence="1">Leaf</tissue>
    </source>
</reference>
<gene>
    <name evidence="1" type="ORF">CMV_012140</name>
</gene>
<organism evidence="1 2">
    <name type="scientific">Castanea mollissima</name>
    <name type="common">Chinese chestnut</name>
    <dbReference type="NCBI Taxonomy" id="60419"/>
    <lineage>
        <taxon>Eukaryota</taxon>
        <taxon>Viridiplantae</taxon>
        <taxon>Streptophyta</taxon>
        <taxon>Embryophyta</taxon>
        <taxon>Tracheophyta</taxon>
        <taxon>Spermatophyta</taxon>
        <taxon>Magnoliopsida</taxon>
        <taxon>eudicotyledons</taxon>
        <taxon>Gunneridae</taxon>
        <taxon>Pentapetalae</taxon>
        <taxon>rosids</taxon>
        <taxon>fabids</taxon>
        <taxon>Fagales</taxon>
        <taxon>Fagaceae</taxon>
        <taxon>Castanea</taxon>
    </lineage>
</organism>
<proteinExistence type="predicted"/>
<sequence length="190" mass="21640">MKVAPLISTKIMKLLVASSLREEVLLLEKGFLDACPARYIPSECRRLTCLLFHSTNVVASTVLRSQVLHFSVFHDSSRSAVKVRSQKALWQSLALNCLYRKDARQGNIVLKVEPYKFCSGYCCDPMHAGLGKSSRYMFAENWFSVLNMTPDFILISLLCLVNERVQWCIAKFLVVIYLHSTVHCSSRKMI</sequence>
<dbReference type="EMBL" id="JRKL02001533">
    <property type="protein sequence ID" value="KAF3963479.1"/>
    <property type="molecule type" value="Genomic_DNA"/>
</dbReference>
<evidence type="ECO:0000313" key="2">
    <source>
        <dbReference type="Proteomes" id="UP000737018"/>
    </source>
</evidence>
<accession>A0A8J4VWE0</accession>
<evidence type="ECO:0000313" key="1">
    <source>
        <dbReference type="EMBL" id="KAF3963479.1"/>
    </source>
</evidence>
<dbReference type="AlphaFoldDB" id="A0A8J4VWE0"/>
<keyword evidence="2" id="KW-1185">Reference proteome</keyword>
<protein>
    <submittedName>
        <fullName evidence="1">Uncharacterized protein</fullName>
    </submittedName>
</protein>
<dbReference type="Proteomes" id="UP000737018">
    <property type="component" value="Unassembled WGS sequence"/>
</dbReference>